<evidence type="ECO:0000256" key="4">
    <source>
        <dbReference type="ARBA" id="ARBA00022840"/>
    </source>
</evidence>
<dbReference type="CDD" id="cd18785">
    <property type="entry name" value="SF2_C"/>
    <property type="match status" value="1"/>
</dbReference>
<dbReference type="SUPFAM" id="SSF52540">
    <property type="entry name" value="P-loop containing nucleoside triphosphate hydrolases"/>
    <property type="match status" value="2"/>
</dbReference>
<keyword evidence="4" id="KW-0067">ATP-binding</keyword>
<dbReference type="InterPro" id="IPR050615">
    <property type="entry name" value="ATP-dep_DNA_Helicase"/>
</dbReference>
<keyword evidence="3" id="KW-0347">Helicase</keyword>
<dbReference type="PANTHER" id="PTHR11274">
    <property type="entry name" value="RAD25/XP-B DNA REPAIR HELICASE"/>
    <property type="match status" value="1"/>
</dbReference>
<dbReference type="GO" id="GO:0016787">
    <property type="term" value="F:hydrolase activity"/>
    <property type="evidence" value="ECO:0007669"/>
    <property type="project" value="UniProtKB-KW"/>
</dbReference>
<dbReference type="PANTHER" id="PTHR11274:SF0">
    <property type="entry name" value="GENERAL TRANSCRIPTION AND DNA REPAIR FACTOR IIH HELICASE SUBUNIT XPB"/>
    <property type="match status" value="1"/>
</dbReference>
<evidence type="ECO:0000313" key="6">
    <source>
        <dbReference type="EMBL" id="QHT74751.1"/>
    </source>
</evidence>
<dbReference type="AlphaFoldDB" id="A0A6C0H2H6"/>
<keyword evidence="2" id="KW-0378">Hydrolase</keyword>
<organism evidence="6">
    <name type="scientific">viral metagenome</name>
    <dbReference type="NCBI Taxonomy" id="1070528"/>
    <lineage>
        <taxon>unclassified sequences</taxon>
        <taxon>metagenomes</taxon>
        <taxon>organismal metagenomes</taxon>
    </lineage>
</organism>
<dbReference type="EMBL" id="MN739858">
    <property type="protein sequence ID" value="QHT74751.1"/>
    <property type="molecule type" value="Genomic_DNA"/>
</dbReference>
<evidence type="ECO:0000256" key="1">
    <source>
        <dbReference type="ARBA" id="ARBA00022741"/>
    </source>
</evidence>
<reference evidence="6" key="1">
    <citation type="journal article" date="2020" name="Nature">
        <title>Giant virus diversity and host interactions through global metagenomics.</title>
        <authorList>
            <person name="Schulz F."/>
            <person name="Roux S."/>
            <person name="Paez-Espino D."/>
            <person name="Jungbluth S."/>
            <person name="Walsh D.A."/>
            <person name="Denef V.J."/>
            <person name="McMahon K.D."/>
            <person name="Konstantinidis K.T."/>
            <person name="Eloe-Fadrosh E.A."/>
            <person name="Kyrpides N.C."/>
            <person name="Woyke T."/>
        </authorList>
    </citation>
    <scope>NUCLEOTIDE SEQUENCE</scope>
    <source>
        <strain evidence="6">GVMAG-M-3300023179-62</strain>
    </source>
</reference>
<dbReference type="Pfam" id="PF04851">
    <property type="entry name" value="ResIII"/>
    <property type="match status" value="1"/>
</dbReference>
<proteinExistence type="predicted"/>
<dbReference type="Gene3D" id="3.40.50.300">
    <property type="entry name" value="P-loop containing nucleotide triphosphate hydrolases"/>
    <property type="match status" value="2"/>
</dbReference>
<keyword evidence="1" id="KW-0547">Nucleotide-binding</keyword>
<dbReference type="PROSITE" id="PS51192">
    <property type="entry name" value="HELICASE_ATP_BIND_1"/>
    <property type="match status" value="1"/>
</dbReference>
<name>A0A6C0H2H6_9ZZZZ</name>
<dbReference type="SMART" id="SM00487">
    <property type="entry name" value="DEXDc"/>
    <property type="match status" value="1"/>
</dbReference>
<evidence type="ECO:0000259" key="5">
    <source>
        <dbReference type="PROSITE" id="PS51192"/>
    </source>
</evidence>
<evidence type="ECO:0000256" key="2">
    <source>
        <dbReference type="ARBA" id="ARBA00022801"/>
    </source>
</evidence>
<dbReference type="InterPro" id="IPR027417">
    <property type="entry name" value="P-loop_NTPase"/>
</dbReference>
<feature type="domain" description="Helicase ATP-binding" evidence="5">
    <location>
        <begin position="91"/>
        <end position="237"/>
    </location>
</feature>
<accession>A0A6C0H2H6</accession>
<dbReference type="GO" id="GO:0005524">
    <property type="term" value="F:ATP binding"/>
    <property type="evidence" value="ECO:0007669"/>
    <property type="project" value="UniProtKB-KW"/>
</dbReference>
<sequence length="423" mass="48163">MSISLAIESIPWEVRTNINTDLEIKIENKFGGGPARYIYPFEIEGENITLPFAYGVSKKMKRPTRENLVASNATFEGILRSEQTEVRKEAIKQLSSSGSILLSMYCGFGKSSTSMKLACDIGLKTLIIVNKLILIKQWEEGIKTFCPIASIQKVSTRSKKEDCDFYIINAQNVEKMGKTFFSDIGTVIVDEAHLIMAETLSRCLQWVHPRYLIGLTATPYRMDGLNSLLDMYFGKYKIIRTLWREHIAYKVSTGFKPTIEQTANGRVNWGVVLDSQANNENRNELIISLLKYHSKRNFLVLTKRVVQGEYLVKRLEEEGEDVTSLLGSNQEYKVSSRILVGTSSKIGVGFDHPKLDALLLAGDVEQYFVQYLGRVFRTKEVKPIIIDLVDDYSLLTKHFNTRRKIYQDHGGEIRNFDINLLNI</sequence>
<evidence type="ECO:0000256" key="3">
    <source>
        <dbReference type="ARBA" id="ARBA00022806"/>
    </source>
</evidence>
<dbReference type="GO" id="GO:0004386">
    <property type="term" value="F:helicase activity"/>
    <property type="evidence" value="ECO:0007669"/>
    <property type="project" value="UniProtKB-KW"/>
</dbReference>
<dbReference type="GO" id="GO:0003677">
    <property type="term" value="F:DNA binding"/>
    <property type="evidence" value="ECO:0007669"/>
    <property type="project" value="InterPro"/>
</dbReference>
<dbReference type="InterPro" id="IPR006935">
    <property type="entry name" value="Helicase/UvrB_N"/>
</dbReference>
<dbReference type="InterPro" id="IPR014001">
    <property type="entry name" value="Helicase_ATP-bd"/>
</dbReference>
<protein>
    <recommendedName>
        <fullName evidence="5">Helicase ATP-binding domain-containing protein</fullName>
    </recommendedName>
</protein>